<dbReference type="PANTHER" id="PTHR32263:SF12">
    <property type="entry name" value="INACTIVE POLY [ADP-RIBOSE] POLYMERASE SRO4-RELATED"/>
    <property type="match status" value="1"/>
</dbReference>
<evidence type="ECO:0000256" key="5">
    <source>
        <dbReference type="SAM" id="MobiDB-lite"/>
    </source>
</evidence>
<dbReference type="InterPro" id="IPR044964">
    <property type="entry name" value="RCD1/SRO1-5"/>
</dbReference>
<evidence type="ECO:0000256" key="4">
    <source>
        <dbReference type="ARBA" id="ARBA00023242"/>
    </source>
</evidence>
<feature type="compositionally biased region" description="Low complexity" evidence="5">
    <location>
        <begin position="30"/>
        <end position="41"/>
    </location>
</feature>
<feature type="compositionally biased region" description="Acidic residues" evidence="5">
    <location>
        <begin position="119"/>
        <end position="136"/>
    </location>
</feature>
<dbReference type="InterPro" id="IPR012317">
    <property type="entry name" value="Poly(ADP-ribose)pol_cat_dom"/>
</dbReference>
<name>A0AAW0LQ97_QUESU</name>
<dbReference type="PROSITE" id="PS51059">
    <property type="entry name" value="PARP_CATALYTIC"/>
    <property type="match status" value="1"/>
</dbReference>
<comment type="caution">
    <text evidence="8">The sequence shown here is derived from an EMBL/GenBank/DDBJ whole genome shotgun (WGS) entry which is preliminary data.</text>
</comment>
<keyword evidence="4" id="KW-0539">Nucleus</keyword>
<keyword evidence="9" id="KW-1185">Reference proteome</keyword>
<dbReference type="GO" id="GO:0003950">
    <property type="term" value="F:NAD+ poly-ADP-ribosyltransferase activity"/>
    <property type="evidence" value="ECO:0007669"/>
    <property type="project" value="InterPro"/>
</dbReference>
<dbReference type="SUPFAM" id="SSF56399">
    <property type="entry name" value="ADP-ribosylation"/>
    <property type="match status" value="1"/>
</dbReference>
<feature type="compositionally biased region" description="Low complexity" evidence="5">
    <location>
        <begin position="100"/>
        <end position="111"/>
    </location>
</feature>
<comment type="subcellular location">
    <subcellularLocation>
        <location evidence="1">Nucleus</location>
    </subcellularLocation>
</comment>
<evidence type="ECO:0000256" key="2">
    <source>
        <dbReference type="ARBA" id="ARBA00022473"/>
    </source>
</evidence>
<feature type="domain" description="PARP catalytic" evidence="6">
    <location>
        <begin position="143"/>
        <end position="372"/>
    </location>
</feature>
<evidence type="ECO:0000259" key="7">
    <source>
        <dbReference type="PROSITE" id="PS51879"/>
    </source>
</evidence>
<keyword evidence="3" id="KW-0346">Stress response</keyword>
<evidence type="ECO:0000256" key="3">
    <source>
        <dbReference type="ARBA" id="ARBA00023016"/>
    </source>
</evidence>
<dbReference type="Pfam" id="PF12174">
    <property type="entry name" value="RST"/>
    <property type="match status" value="1"/>
</dbReference>
<dbReference type="Gene3D" id="3.90.228.10">
    <property type="match status" value="1"/>
</dbReference>
<feature type="compositionally biased region" description="Acidic residues" evidence="5">
    <location>
        <begin position="49"/>
        <end position="67"/>
    </location>
</feature>
<reference evidence="8 9" key="1">
    <citation type="journal article" date="2018" name="Sci. Data">
        <title>The draft genome sequence of cork oak.</title>
        <authorList>
            <person name="Ramos A.M."/>
            <person name="Usie A."/>
            <person name="Barbosa P."/>
            <person name="Barros P.M."/>
            <person name="Capote T."/>
            <person name="Chaves I."/>
            <person name="Simoes F."/>
            <person name="Abreu I."/>
            <person name="Carrasquinho I."/>
            <person name="Faro C."/>
            <person name="Guimaraes J.B."/>
            <person name="Mendonca D."/>
            <person name="Nobrega F."/>
            <person name="Rodrigues L."/>
            <person name="Saibo N.J.M."/>
            <person name="Varela M.C."/>
            <person name="Egas C."/>
            <person name="Matos J."/>
            <person name="Miguel C.M."/>
            <person name="Oliveira M.M."/>
            <person name="Ricardo C.P."/>
            <person name="Goncalves S."/>
        </authorList>
    </citation>
    <scope>NUCLEOTIDE SEQUENCE [LARGE SCALE GENOMIC DNA]</scope>
    <source>
        <strain evidence="9">cv. HL8</strain>
    </source>
</reference>
<evidence type="ECO:0000313" key="8">
    <source>
        <dbReference type="EMBL" id="KAK7852516.1"/>
    </source>
</evidence>
<dbReference type="InterPro" id="IPR022003">
    <property type="entry name" value="RST"/>
</dbReference>
<dbReference type="GO" id="GO:0005634">
    <property type="term" value="C:nucleus"/>
    <property type="evidence" value="ECO:0007669"/>
    <property type="project" value="UniProtKB-SubCell"/>
</dbReference>
<proteinExistence type="predicted"/>
<feature type="domain" description="RST" evidence="7">
    <location>
        <begin position="381"/>
        <end position="452"/>
    </location>
</feature>
<evidence type="ECO:0000259" key="6">
    <source>
        <dbReference type="PROSITE" id="PS51059"/>
    </source>
</evidence>
<dbReference type="Proteomes" id="UP000237347">
    <property type="component" value="Unassembled WGS sequence"/>
</dbReference>
<feature type="region of interest" description="Disordered" evidence="5">
    <location>
        <begin position="1"/>
        <end position="144"/>
    </location>
</feature>
<feature type="compositionally biased region" description="Polar residues" evidence="5">
    <location>
        <begin position="82"/>
        <end position="93"/>
    </location>
</feature>
<accession>A0AAW0LQ97</accession>
<gene>
    <name evidence="8" type="primary">SRO5</name>
    <name evidence="8" type="ORF">CFP56_038835</name>
</gene>
<evidence type="ECO:0000313" key="9">
    <source>
        <dbReference type="Proteomes" id="UP000237347"/>
    </source>
</evidence>
<keyword evidence="2" id="KW-0217">Developmental protein</keyword>
<organism evidence="8 9">
    <name type="scientific">Quercus suber</name>
    <name type="common">Cork oak</name>
    <dbReference type="NCBI Taxonomy" id="58331"/>
    <lineage>
        <taxon>Eukaryota</taxon>
        <taxon>Viridiplantae</taxon>
        <taxon>Streptophyta</taxon>
        <taxon>Embryophyta</taxon>
        <taxon>Tracheophyta</taxon>
        <taxon>Spermatophyta</taxon>
        <taxon>Magnoliopsida</taxon>
        <taxon>eudicotyledons</taxon>
        <taxon>Gunneridae</taxon>
        <taxon>Pentapetalae</taxon>
        <taxon>rosids</taxon>
        <taxon>fabids</taxon>
        <taxon>Fagales</taxon>
        <taxon>Fagaceae</taxon>
        <taxon>Quercus</taxon>
    </lineage>
</organism>
<protein>
    <submittedName>
        <fullName evidence="8">Inactive poly [adp-ribose] polymerase sro5</fullName>
    </submittedName>
</protein>
<sequence>MEYSNGVDHSLLPSTDEISNTRDSSPHGFAETSSSYTSASSEKLKSDDDMGVEDSLSESLSDEEEPSVSDCESAVIVDHSLLPSTDEISNTRDSSPHGFAETSSSYTSASSEKLKSDDDMGVEDSLSESLSDEEPSVSDSESAVTSGSYGQFHLFDEGLGLVKLDEGEKVYDIIKRKFMMSFERLGVQASVVSIHKHVYLGVKEQARLNSFQIYAKAVENKCGGNANIKYSWFGGSKDDITKIVSYGFGLHEMSQNNGLYGSGVYLTPDSSPLESACNSPVDKDGLRHLLLTRVIMGKSEVVPIGSEQCQPSSDEFDSGMDNLQTPTKYIVWSTHMNTHTLPEYIVSFRAPPSLAGEQFDLIFCCGFVSNLILLLSLMLPCEPTSPWMPFPVLISELSKFLPPTSVSLIRKHHEAHKERKISRNELIQRLRHLAGDRLLIAIIKSFRTKQLKARTGLK</sequence>
<dbReference type="PROSITE" id="PS51879">
    <property type="entry name" value="RST"/>
    <property type="match status" value="1"/>
</dbReference>
<evidence type="ECO:0000256" key="1">
    <source>
        <dbReference type="ARBA" id="ARBA00004123"/>
    </source>
</evidence>
<feature type="compositionally biased region" description="Polar residues" evidence="5">
    <location>
        <begin position="12"/>
        <end position="23"/>
    </location>
</feature>
<dbReference type="AlphaFoldDB" id="A0AAW0LQ97"/>
<dbReference type="PANTHER" id="PTHR32263">
    <property type="entry name" value="INACTIVE POLY [ADP-RIBOSE] POLYMERASE SRO4-RELATED"/>
    <property type="match status" value="1"/>
</dbReference>
<dbReference type="EMBL" id="PKMF04000075">
    <property type="protein sequence ID" value="KAK7852516.1"/>
    <property type="molecule type" value="Genomic_DNA"/>
</dbReference>